<keyword evidence="12" id="KW-1185">Reference proteome</keyword>
<keyword evidence="9" id="KW-0472">Membrane</keyword>
<comment type="caution">
    <text evidence="11">The sequence shown here is derived from an EMBL/GenBank/DDBJ whole genome shotgun (WGS) entry which is preliminary data.</text>
</comment>
<evidence type="ECO:0000256" key="8">
    <source>
        <dbReference type="SAM" id="MobiDB-lite"/>
    </source>
</evidence>
<accession>A0ABV7PYC0</accession>
<dbReference type="PANTHER" id="PTHR32282">
    <property type="entry name" value="BINDING PROTEIN TRANSPEPTIDASE, PUTATIVE-RELATED"/>
    <property type="match status" value="1"/>
</dbReference>
<dbReference type="InterPro" id="IPR012338">
    <property type="entry name" value="Beta-lactam/transpept-like"/>
</dbReference>
<evidence type="ECO:0000256" key="4">
    <source>
        <dbReference type="ARBA" id="ARBA00022679"/>
    </source>
</evidence>
<reference evidence="12" key="1">
    <citation type="journal article" date="2019" name="Int. J. Syst. Evol. Microbiol.">
        <title>The Global Catalogue of Microorganisms (GCM) 10K type strain sequencing project: providing services to taxonomists for standard genome sequencing and annotation.</title>
        <authorList>
            <consortium name="The Broad Institute Genomics Platform"/>
            <consortium name="The Broad Institute Genome Sequencing Center for Infectious Disease"/>
            <person name="Wu L."/>
            <person name="Ma J."/>
        </authorList>
    </citation>
    <scope>NUCLEOTIDE SEQUENCE [LARGE SCALE GENOMIC DNA]</scope>
    <source>
        <strain evidence="12">CGMCC 4.7396</strain>
    </source>
</reference>
<dbReference type="RefSeq" id="WP_387976255.1">
    <property type="nucleotide sequence ID" value="NZ_JBHRWO010000010.1"/>
</dbReference>
<protein>
    <submittedName>
        <fullName evidence="11">Transglycosylase domain-containing protein</fullName>
        <ecNumber evidence="11">2.4.-.-</ecNumber>
    </submittedName>
</protein>
<sequence length="728" mass="77788">MEQGRDTAETDDPGRTINLLPFLKRPAAAEAPAKRPRRTKPKHRRKKRTIAAFGLVIAVLATTAFVVGSVFYATVDLPEELDAALSQGSTVYYSDGTTVMGELAAEQRTSVDLDEIADDVENAIVAAEDANFYEHPGVDAKGVLRALVNNVKGGDQQGASTLTQQYVGLVADIRGDGSYLRKAREAAMAMKMEDEYSKDQILNHYLNIVYFGRGAYGVEAAAQEFFGRSAADLSTSQSALLVAQIKSPDGPYDPRDPYGSGGSVEEATERWNYVLNQMVLTGRLDQVKRDAITALPETLDPTNDPEGLGPEGFITNGFVLQELADAGIGTDEVLRGGFDIVTTLDPELQELAVERSGIREVAAADEDTAASLTAVEPGTGRVLAYYGGENGAGLDLAADVGHRPGTSFNTVVFAAAMHAGIDVWSSELDGNSPRQFATYVDDKGEPKDLVNIGGADPDEDISLADAVGGKIDTAVYDMSERLGGDAIARTAAALGVDRMWDPHDLDEHGVAAEIDPAEAIGFHPDIGIGAYPITTLDAASMHAAIAAEGTTAEPFFVETVSGPEGELYDAEPETAETEFEPWIAGEAALPLYLNSFEYDDYEVAVNASSTWHTGFSEGLSLAVWAGDEKKEGDGSSHEGTIAERIWWQVMDGRSDEYRLDQEELEEAMLEEQGMVSQGEDPLTDEEPARQQDEIDAEAAQESESPPETDSEIGDGESSETPDGGDGTT</sequence>
<evidence type="ECO:0000256" key="6">
    <source>
        <dbReference type="ARBA" id="ARBA00034000"/>
    </source>
</evidence>
<dbReference type="SUPFAM" id="SSF56601">
    <property type="entry name" value="beta-lactamase/transpeptidase-like"/>
    <property type="match status" value="1"/>
</dbReference>
<keyword evidence="9" id="KW-0812">Transmembrane</keyword>
<dbReference type="GO" id="GO:0016757">
    <property type="term" value="F:glycosyltransferase activity"/>
    <property type="evidence" value="ECO:0007669"/>
    <property type="project" value="UniProtKB-KW"/>
</dbReference>
<keyword evidence="9" id="KW-1133">Transmembrane helix</keyword>
<keyword evidence="3 11" id="KW-0328">Glycosyltransferase</keyword>
<evidence type="ECO:0000256" key="9">
    <source>
        <dbReference type="SAM" id="Phobius"/>
    </source>
</evidence>
<evidence type="ECO:0000313" key="12">
    <source>
        <dbReference type="Proteomes" id="UP001595712"/>
    </source>
</evidence>
<keyword evidence="2" id="KW-0645">Protease</keyword>
<dbReference type="Pfam" id="PF00912">
    <property type="entry name" value="Transgly"/>
    <property type="match status" value="1"/>
</dbReference>
<dbReference type="InterPro" id="IPR036950">
    <property type="entry name" value="PBP_transglycosylase"/>
</dbReference>
<gene>
    <name evidence="11" type="ORF">ACFO8M_14115</name>
</gene>
<keyword evidence="4 11" id="KW-0808">Transferase</keyword>
<dbReference type="Gene3D" id="1.10.3810.10">
    <property type="entry name" value="Biosynthetic peptidoglycan transglycosylase-like"/>
    <property type="match status" value="1"/>
</dbReference>
<dbReference type="InterPro" id="IPR023346">
    <property type="entry name" value="Lysozyme-like_dom_sf"/>
</dbReference>
<comment type="catalytic activity">
    <reaction evidence="6">
        <text>Preferential cleavage: (Ac)2-L-Lys-D-Ala-|-D-Ala. Also transpeptidation of peptidyl-alanyl moieties that are N-acyl substituents of D-alanine.</text>
        <dbReference type="EC" id="3.4.16.4"/>
    </reaction>
</comment>
<keyword evidence="5" id="KW-0511">Multifunctional enzyme</keyword>
<dbReference type="EMBL" id="JBHRWO010000010">
    <property type="protein sequence ID" value="MFC3493611.1"/>
    <property type="molecule type" value="Genomic_DNA"/>
</dbReference>
<proteinExistence type="predicted"/>
<dbReference type="EC" id="2.4.-.-" evidence="11"/>
<dbReference type="InterPro" id="IPR001264">
    <property type="entry name" value="Glyco_trans_51"/>
</dbReference>
<evidence type="ECO:0000256" key="1">
    <source>
        <dbReference type="ARBA" id="ARBA00022645"/>
    </source>
</evidence>
<organism evidence="11 12">
    <name type="scientific">Glycomyces rhizosphaerae</name>
    <dbReference type="NCBI Taxonomy" id="2054422"/>
    <lineage>
        <taxon>Bacteria</taxon>
        <taxon>Bacillati</taxon>
        <taxon>Actinomycetota</taxon>
        <taxon>Actinomycetes</taxon>
        <taxon>Glycomycetales</taxon>
        <taxon>Glycomycetaceae</taxon>
        <taxon>Glycomyces</taxon>
    </lineage>
</organism>
<dbReference type="Gene3D" id="3.40.710.10">
    <property type="entry name" value="DD-peptidase/beta-lactamase superfamily"/>
    <property type="match status" value="1"/>
</dbReference>
<feature type="transmembrane region" description="Helical" evidence="9">
    <location>
        <begin position="50"/>
        <end position="72"/>
    </location>
</feature>
<keyword evidence="1" id="KW-0121">Carboxypeptidase</keyword>
<dbReference type="PANTHER" id="PTHR32282:SF33">
    <property type="entry name" value="PEPTIDOGLYCAN GLYCOSYLTRANSFERASE"/>
    <property type="match status" value="1"/>
</dbReference>
<dbReference type="SUPFAM" id="SSF53955">
    <property type="entry name" value="Lysozyme-like"/>
    <property type="match status" value="1"/>
</dbReference>
<evidence type="ECO:0000259" key="10">
    <source>
        <dbReference type="Pfam" id="PF00912"/>
    </source>
</evidence>
<feature type="compositionally biased region" description="Acidic residues" evidence="8">
    <location>
        <begin position="693"/>
        <end position="719"/>
    </location>
</feature>
<dbReference type="InterPro" id="IPR050396">
    <property type="entry name" value="Glycosyltr_51/Transpeptidase"/>
</dbReference>
<keyword evidence="2" id="KW-0378">Hydrolase</keyword>
<name>A0ABV7PYC0_9ACTN</name>
<feature type="region of interest" description="Disordered" evidence="8">
    <location>
        <begin position="670"/>
        <end position="728"/>
    </location>
</feature>
<feature type="domain" description="Glycosyl transferase family 51" evidence="10">
    <location>
        <begin position="99"/>
        <end position="278"/>
    </location>
</feature>
<evidence type="ECO:0000256" key="7">
    <source>
        <dbReference type="ARBA" id="ARBA00049902"/>
    </source>
</evidence>
<evidence type="ECO:0000256" key="3">
    <source>
        <dbReference type="ARBA" id="ARBA00022676"/>
    </source>
</evidence>
<evidence type="ECO:0000256" key="2">
    <source>
        <dbReference type="ARBA" id="ARBA00022670"/>
    </source>
</evidence>
<evidence type="ECO:0000256" key="5">
    <source>
        <dbReference type="ARBA" id="ARBA00023268"/>
    </source>
</evidence>
<dbReference type="Proteomes" id="UP001595712">
    <property type="component" value="Unassembled WGS sequence"/>
</dbReference>
<evidence type="ECO:0000313" key="11">
    <source>
        <dbReference type="EMBL" id="MFC3493611.1"/>
    </source>
</evidence>
<comment type="catalytic activity">
    <reaction evidence="7">
        <text>[GlcNAc-(1-&gt;4)-Mur2Ac(oyl-L-Ala-gamma-D-Glu-L-Lys-D-Ala-D-Ala)](n)-di-trans,octa-cis-undecaprenyl diphosphate + beta-D-GlcNAc-(1-&gt;4)-Mur2Ac(oyl-L-Ala-gamma-D-Glu-L-Lys-D-Ala-D-Ala)-di-trans,octa-cis-undecaprenyl diphosphate = [GlcNAc-(1-&gt;4)-Mur2Ac(oyl-L-Ala-gamma-D-Glu-L-Lys-D-Ala-D-Ala)](n+1)-di-trans,octa-cis-undecaprenyl diphosphate + di-trans,octa-cis-undecaprenyl diphosphate + H(+)</text>
        <dbReference type="Rhea" id="RHEA:23708"/>
        <dbReference type="Rhea" id="RHEA-COMP:9602"/>
        <dbReference type="Rhea" id="RHEA-COMP:9603"/>
        <dbReference type="ChEBI" id="CHEBI:15378"/>
        <dbReference type="ChEBI" id="CHEBI:58405"/>
        <dbReference type="ChEBI" id="CHEBI:60033"/>
        <dbReference type="ChEBI" id="CHEBI:78435"/>
        <dbReference type="EC" id="2.4.99.28"/>
    </reaction>
</comment>